<sequence>MSRLQSSTKECYNTNAHLDSISNLNKCNDIFINSNFSHERNIPYILKMYAKELHCSSDEYKSEQSHIKSENLLHQRTEHVSDNTYLTSVLHSSNVISSQNENYQLLNNKTFYSYLSSVDKNMYSNENKNQSSCLTSSVSTKNNPAEISYNEEWIKLESNEEPNFIHNNKRDNSSNYEIKYNMKDNRGIDDTANKTNKELSNFYSNNSTCIKDRTNSKEESLNFFTKIDNSKNKHVLLDCDNTSNDGSSSYDKSCYSSHQTSKAAITNNYPLNYSVKIPTEASHTRGVNICTIKKEILNKSTSSNWHENVNNVCYSNGKIKIENKIQSKNSDLQNKSNLFGGENEGDSCSGKKKNKIHVEKISPNSLLSSQIEDNKTKFTEKNCKKSNTEEKTDASLYNKKLKSYSLDDLKKGKVQIPDVLFMKLPFNSKGDNLIDSYRRNNKLLSLMNDCNDSVSLILKYPQIEKKKQTKTFKIPTEISYNISSKIGSSIIYIDEFDRKNYHPHVKNLRMGKIFEKHVFSILKNKKDLGRTVFSKCNKYKKYKYNNKKGFWISNIDKRRLVNPEKNDSYITELVYEENNSYDKEIRELMYCKNYNVIPPIQELYKDNNFYLFLRKEKMCPYSLRPTMATTMRRYDIDNISGYKKVQTSECITAVYPS</sequence>
<proteinExistence type="predicted"/>
<evidence type="ECO:0000313" key="1">
    <source>
        <dbReference type="EMBL" id="SBT80720.1"/>
    </source>
</evidence>
<accession>A0A1C3L2D5</accession>
<dbReference type="VEuPathDB" id="PlasmoDB:PmUG01_14035600"/>
<protein>
    <submittedName>
        <fullName evidence="1">Uncharacterized protein</fullName>
    </submittedName>
</protein>
<name>A0A1C3L2D5_PLAMA</name>
<gene>
    <name evidence="1" type="primary">PmlGA01_140021400</name>
    <name evidence="1" type="ORF">PMLGA01_140021400</name>
</gene>
<reference evidence="1 2" key="1">
    <citation type="submission" date="2016-06" db="EMBL/GenBank/DDBJ databases">
        <authorList>
            <consortium name="Pathogen Informatics"/>
        </authorList>
    </citation>
    <scope>NUCLEOTIDE SEQUENCE [LARGE SCALE GENOMIC DNA]</scope>
    <source>
        <strain evidence="1">PmlGA01</strain>
    </source>
</reference>
<organism evidence="1 2">
    <name type="scientific">Plasmodium malariae</name>
    <dbReference type="NCBI Taxonomy" id="5858"/>
    <lineage>
        <taxon>Eukaryota</taxon>
        <taxon>Sar</taxon>
        <taxon>Alveolata</taxon>
        <taxon>Apicomplexa</taxon>
        <taxon>Aconoidasida</taxon>
        <taxon>Haemosporida</taxon>
        <taxon>Plasmodiidae</taxon>
        <taxon>Plasmodium</taxon>
        <taxon>Plasmodium (Plasmodium)</taxon>
    </lineage>
</organism>
<dbReference type="Proteomes" id="UP000219799">
    <property type="component" value="Chromosome 14"/>
</dbReference>
<dbReference type="EMBL" id="LT594502">
    <property type="protein sequence ID" value="SBT80720.1"/>
    <property type="molecule type" value="Genomic_DNA"/>
</dbReference>
<dbReference type="AlphaFoldDB" id="A0A1C3L2D5"/>
<evidence type="ECO:0000313" key="2">
    <source>
        <dbReference type="Proteomes" id="UP000219799"/>
    </source>
</evidence>